<keyword evidence="4" id="KW-0378">Hydrolase</keyword>
<keyword evidence="3" id="KW-0064">Aspartyl protease</keyword>
<dbReference type="Proteomes" id="UP001620645">
    <property type="component" value="Unassembled WGS sequence"/>
</dbReference>
<keyword evidence="5" id="KW-0472">Membrane</keyword>
<dbReference type="InterPro" id="IPR021109">
    <property type="entry name" value="Peptidase_aspartic_dom_sf"/>
</dbReference>
<proteinExistence type="inferred from homology"/>
<keyword evidence="8" id="KW-1185">Reference proteome</keyword>
<keyword evidence="5" id="KW-0812">Transmembrane</keyword>
<reference evidence="7 8" key="1">
    <citation type="submission" date="2024-10" db="EMBL/GenBank/DDBJ databases">
        <authorList>
            <person name="Kim D."/>
        </authorList>
    </citation>
    <scope>NUCLEOTIDE SEQUENCE [LARGE SCALE GENOMIC DNA]</scope>
    <source>
        <strain evidence="7">Taebaek</strain>
    </source>
</reference>
<evidence type="ECO:0000313" key="7">
    <source>
        <dbReference type="EMBL" id="KAL3071250.1"/>
    </source>
</evidence>
<dbReference type="PANTHER" id="PTHR12917:SF1">
    <property type="entry name" value="AT13091P"/>
    <property type="match status" value="1"/>
</dbReference>
<comment type="caution">
    <text evidence="7">The sequence shown here is derived from an EMBL/GenBank/DDBJ whole genome shotgun (WGS) entry which is preliminary data.</text>
</comment>
<gene>
    <name evidence="7" type="ORF">niasHS_015513</name>
</gene>
<dbReference type="AlphaFoldDB" id="A0ABD2I249"/>
<keyword evidence="5" id="KW-1133">Transmembrane helix</keyword>
<keyword evidence="2" id="KW-0645">Protease</keyword>
<evidence type="ECO:0000256" key="3">
    <source>
        <dbReference type="ARBA" id="ARBA00022750"/>
    </source>
</evidence>
<feature type="transmembrane region" description="Helical" evidence="5">
    <location>
        <begin position="147"/>
        <end position="167"/>
    </location>
</feature>
<evidence type="ECO:0000256" key="5">
    <source>
        <dbReference type="SAM" id="Phobius"/>
    </source>
</evidence>
<dbReference type="Pfam" id="PF09668">
    <property type="entry name" value="Asp_protease"/>
    <property type="match status" value="1"/>
</dbReference>
<dbReference type="Gene3D" id="2.40.70.10">
    <property type="entry name" value="Acid Proteases"/>
    <property type="match status" value="1"/>
</dbReference>
<dbReference type="PANTHER" id="PTHR12917">
    <property type="entry name" value="ASPARTYL PROTEASE DDI-RELATED"/>
    <property type="match status" value="1"/>
</dbReference>
<evidence type="ECO:0000256" key="4">
    <source>
        <dbReference type="ARBA" id="ARBA00022801"/>
    </source>
</evidence>
<protein>
    <recommendedName>
        <fullName evidence="6">Aspartic peptidase DDI1-type domain-containing protein</fullName>
    </recommendedName>
</protein>
<comment type="similarity">
    <text evidence="1">Belongs to the DDI1 family.</text>
</comment>
<dbReference type="EMBL" id="JBICCN010000396">
    <property type="protein sequence ID" value="KAL3071250.1"/>
    <property type="molecule type" value="Genomic_DNA"/>
</dbReference>
<evidence type="ECO:0000259" key="6">
    <source>
        <dbReference type="Pfam" id="PF09668"/>
    </source>
</evidence>
<dbReference type="GO" id="GO:0006508">
    <property type="term" value="P:proteolysis"/>
    <property type="evidence" value="ECO:0007669"/>
    <property type="project" value="UniProtKB-KW"/>
</dbReference>
<dbReference type="GO" id="GO:0004190">
    <property type="term" value="F:aspartic-type endopeptidase activity"/>
    <property type="evidence" value="ECO:0007669"/>
    <property type="project" value="UniProtKB-KW"/>
</dbReference>
<evidence type="ECO:0000256" key="2">
    <source>
        <dbReference type="ARBA" id="ARBA00022670"/>
    </source>
</evidence>
<evidence type="ECO:0000256" key="1">
    <source>
        <dbReference type="ARBA" id="ARBA00009136"/>
    </source>
</evidence>
<accession>A0ABD2I249</accession>
<dbReference type="InterPro" id="IPR019103">
    <property type="entry name" value="Peptidase_aspartic_DDI1-type"/>
</dbReference>
<organism evidence="7 8">
    <name type="scientific">Heterodera schachtii</name>
    <name type="common">Sugarbeet cyst nematode worm</name>
    <name type="synonym">Tylenchus schachtii</name>
    <dbReference type="NCBI Taxonomy" id="97005"/>
    <lineage>
        <taxon>Eukaryota</taxon>
        <taxon>Metazoa</taxon>
        <taxon>Ecdysozoa</taxon>
        <taxon>Nematoda</taxon>
        <taxon>Chromadorea</taxon>
        <taxon>Rhabditida</taxon>
        <taxon>Tylenchina</taxon>
        <taxon>Tylenchomorpha</taxon>
        <taxon>Tylenchoidea</taxon>
        <taxon>Heteroderidae</taxon>
        <taxon>Heteroderinae</taxon>
        <taxon>Heterodera</taxon>
    </lineage>
</organism>
<name>A0ABD2I249_HETSC</name>
<feature type="domain" description="Aspartic peptidase DDI1-type" evidence="6">
    <location>
        <begin position="4"/>
        <end position="115"/>
    </location>
</feature>
<sequence>MAHLQYIRMKANDCPGVAFVRSGCISFISESFAREANLLGNIDRSNRQTIYVPVFGGGKLLGWVNDAKIRIDELDFEFKCRLGVMEDKHLPMYCQENFDMLLGSDLLYAYKLTVDYGSKRGITRRGKIVKFFTEEEIRRIRSHRGRVARVICAMMGIFVVMFIIIIISSDY</sequence>
<evidence type="ECO:0000313" key="8">
    <source>
        <dbReference type="Proteomes" id="UP001620645"/>
    </source>
</evidence>